<evidence type="ECO:0000256" key="1">
    <source>
        <dbReference type="ARBA" id="ARBA00009277"/>
    </source>
</evidence>
<dbReference type="SUPFAM" id="SSF53098">
    <property type="entry name" value="Ribonuclease H-like"/>
    <property type="match status" value="1"/>
</dbReference>
<dbReference type="Pfam" id="PF22483">
    <property type="entry name" value="Mu-transpos_C_2"/>
    <property type="match status" value="1"/>
</dbReference>
<dbReference type="KEGG" id="samy:DB32_000570"/>
<accession>A0A0F6VZG0</accession>
<dbReference type="PANTHER" id="PTHR35004">
    <property type="entry name" value="TRANSPOSASE RV3428C-RELATED"/>
    <property type="match status" value="1"/>
</dbReference>
<organism evidence="3 4">
    <name type="scientific">Sandaracinus amylolyticus</name>
    <dbReference type="NCBI Taxonomy" id="927083"/>
    <lineage>
        <taxon>Bacteria</taxon>
        <taxon>Pseudomonadati</taxon>
        <taxon>Myxococcota</taxon>
        <taxon>Polyangia</taxon>
        <taxon>Polyangiales</taxon>
        <taxon>Sandaracinaceae</taxon>
        <taxon>Sandaracinus</taxon>
    </lineage>
</organism>
<dbReference type="STRING" id="927083.DB32_000570"/>
<dbReference type="GO" id="GO:0003676">
    <property type="term" value="F:nucleic acid binding"/>
    <property type="evidence" value="ECO:0007669"/>
    <property type="project" value="InterPro"/>
</dbReference>
<evidence type="ECO:0000313" key="3">
    <source>
        <dbReference type="EMBL" id="AKF03421.1"/>
    </source>
</evidence>
<dbReference type="InterPro" id="IPR036397">
    <property type="entry name" value="RNaseH_sf"/>
</dbReference>
<name>A0A0F6VZG0_9BACT</name>
<dbReference type="Pfam" id="PF00665">
    <property type="entry name" value="rve"/>
    <property type="match status" value="1"/>
</dbReference>
<keyword evidence="4" id="KW-1185">Reference proteome</keyword>
<dbReference type="Gene3D" id="3.30.420.10">
    <property type="entry name" value="Ribonuclease H-like superfamily/Ribonuclease H"/>
    <property type="match status" value="1"/>
</dbReference>
<dbReference type="EMBL" id="CP011125">
    <property type="protein sequence ID" value="AKF03421.1"/>
    <property type="molecule type" value="Genomic_DNA"/>
</dbReference>
<dbReference type="PROSITE" id="PS50994">
    <property type="entry name" value="INTEGRASE"/>
    <property type="match status" value="1"/>
</dbReference>
<sequence>MSTGETMAPPRAAEEVEMVEPEVVRQIRGLGELGWGAKRIAQELGVARNTVRRYLRGGAAAEVQVRPGARVLDEDGRAEARQLFATMAAGNAVVVTRELQRRGLVASVRTVQRAVADERSRQRAEELATVRYETSPGHQMQIDFGQKRVLIAGVEAVVHLLVCVLSYSRRIFVRAFLAERGDDWREGVASAFQHFGGVPMKLLIDNARPLVLRRDEGVVELHPEFAAFCRDWDVQAVACAPYRARTKGKTESGVKYVKRNAIAGRSFTSFAALEQHLAEWMREADERVHGTTHEKPSQRFARDEAECLRPLPARPIPSRHQRLERRVANDCFVDVDTVRYSVPHRLVRERVQVHVGDEHVRIYRGAELVATHRRSRAPHTIVRDPAHFDGLIRAASSTTREPDAAPPPANVETFGRSLESYAACIEEVAS</sequence>
<dbReference type="AlphaFoldDB" id="A0A0F6VZG0"/>
<dbReference type="NCBIfam" id="NF033546">
    <property type="entry name" value="transpos_IS21"/>
    <property type="match status" value="1"/>
</dbReference>
<dbReference type="GO" id="GO:0015074">
    <property type="term" value="P:DNA integration"/>
    <property type="evidence" value="ECO:0007669"/>
    <property type="project" value="InterPro"/>
</dbReference>
<dbReference type="InterPro" id="IPR001584">
    <property type="entry name" value="Integrase_cat-core"/>
</dbReference>
<reference evidence="3 4" key="1">
    <citation type="submission" date="2015-03" db="EMBL/GenBank/DDBJ databases">
        <title>Genome assembly of Sandaracinus amylolyticus DSM 53668.</title>
        <authorList>
            <person name="Sharma G."/>
            <person name="Subramanian S."/>
        </authorList>
    </citation>
    <scope>NUCLEOTIDE SEQUENCE [LARGE SCALE GENOMIC DNA]</scope>
    <source>
        <strain evidence="3 4">DSM 53668</strain>
    </source>
</reference>
<comment type="similarity">
    <text evidence="1">Belongs to the transposase IS21/IS408/IS1162 family.</text>
</comment>
<evidence type="ECO:0000259" key="2">
    <source>
        <dbReference type="PROSITE" id="PS50994"/>
    </source>
</evidence>
<gene>
    <name evidence="3" type="ORF">DB32_000570</name>
</gene>
<dbReference type="InterPro" id="IPR054353">
    <property type="entry name" value="IstA-like_C"/>
</dbReference>
<proteinExistence type="inferred from homology"/>
<protein>
    <submittedName>
        <fullName evidence="3">Mobile element protein</fullName>
    </submittedName>
</protein>
<evidence type="ECO:0000313" key="4">
    <source>
        <dbReference type="Proteomes" id="UP000034883"/>
    </source>
</evidence>
<dbReference type="InterPro" id="IPR012337">
    <property type="entry name" value="RNaseH-like_sf"/>
</dbReference>
<feature type="domain" description="Integrase catalytic" evidence="2">
    <location>
        <begin position="132"/>
        <end position="304"/>
    </location>
</feature>
<dbReference type="Proteomes" id="UP000034883">
    <property type="component" value="Chromosome"/>
</dbReference>
<dbReference type="PANTHER" id="PTHR35004:SF7">
    <property type="entry name" value="INTEGRASE PROTEIN"/>
    <property type="match status" value="1"/>
</dbReference>